<evidence type="ECO:0000259" key="4">
    <source>
        <dbReference type="PROSITE" id="PS51186"/>
    </source>
</evidence>
<dbReference type="Proteomes" id="UP000239649">
    <property type="component" value="Unassembled WGS sequence"/>
</dbReference>
<dbReference type="PROSITE" id="PS51186">
    <property type="entry name" value="GNAT"/>
    <property type="match status" value="1"/>
</dbReference>
<evidence type="ECO:0000256" key="3">
    <source>
        <dbReference type="SAM" id="MobiDB-lite"/>
    </source>
</evidence>
<evidence type="ECO:0000313" key="5">
    <source>
        <dbReference type="EMBL" id="PSC74043.1"/>
    </source>
</evidence>
<proteinExistence type="predicted"/>
<organism evidence="5 6">
    <name type="scientific">Micractinium conductrix</name>
    <dbReference type="NCBI Taxonomy" id="554055"/>
    <lineage>
        <taxon>Eukaryota</taxon>
        <taxon>Viridiplantae</taxon>
        <taxon>Chlorophyta</taxon>
        <taxon>core chlorophytes</taxon>
        <taxon>Trebouxiophyceae</taxon>
        <taxon>Chlorellales</taxon>
        <taxon>Chlorellaceae</taxon>
        <taxon>Chlorella clade</taxon>
        <taxon>Micractinium</taxon>
    </lineage>
</organism>
<dbReference type="InterPro" id="IPR016181">
    <property type="entry name" value="Acyl_CoA_acyltransferase"/>
</dbReference>
<dbReference type="EMBL" id="LHPF02000005">
    <property type="protein sequence ID" value="PSC74043.1"/>
    <property type="molecule type" value="Genomic_DNA"/>
</dbReference>
<keyword evidence="1" id="KW-0808">Transferase</keyword>
<evidence type="ECO:0000256" key="1">
    <source>
        <dbReference type="ARBA" id="ARBA00022679"/>
    </source>
</evidence>
<evidence type="ECO:0000313" key="6">
    <source>
        <dbReference type="Proteomes" id="UP000239649"/>
    </source>
</evidence>
<dbReference type="Pfam" id="PF00583">
    <property type="entry name" value="Acetyltransf_1"/>
    <property type="match status" value="1"/>
</dbReference>
<gene>
    <name evidence="5" type="ORF">C2E20_2824</name>
</gene>
<dbReference type="InterPro" id="IPR050832">
    <property type="entry name" value="Bact_Acetyltransf"/>
</dbReference>
<keyword evidence="2" id="KW-0012">Acyltransferase</keyword>
<dbReference type="PANTHER" id="PTHR43877:SF2">
    <property type="entry name" value="AMINOALKYLPHOSPHONATE N-ACETYLTRANSFERASE-RELATED"/>
    <property type="match status" value="1"/>
</dbReference>
<dbReference type="STRING" id="554055.A0A2P6VIW3"/>
<reference evidence="5 6" key="1">
    <citation type="journal article" date="2018" name="Plant J.">
        <title>Genome sequences of Chlorella sorokiniana UTEX 1602 and Micractinium conductrix SAG 241.80: implications to maltose excretion by a green alga.</title>
        <authorList>
            <person name="Arriola M.B."/>
            <person name="Velmurugan N."/>
            <person name="Zhang Y."/>
            <person name="Plunkett M.H."/>
            <person name="Hondzo H."/>
            <person name="Barney B.M."/>
        </authorList>
    </citation>
    <scope>NUCLEOTIDE SEQUENCE [LARGE SCALE GENOMIC DNA]</scope>
    <source>
        <strain evidence="5 6">SAG 241.80</strain>
    </source>
</reference>
<name>A0A2P6VIW3_9CHLO</name>
<accession>A0A2P6VIW3</accession>
<dbReference type="Gene3D" id="3.40.630.30">
    <property type="match status" value="1"/>
</dbReference>
<dbReference type="OrthoDB" id="1912023at2759"/>
<dbReference type="AlphaFoldDB" id="A0A2P6VIW3"/>
<feature type="compositionally biased region" description="Low complexity" evidence="3">
    <location>
        <begin position="32"/>
        <end position="50"/>
    </location>
</feature>
<dbReference type="SUPFAM" id="SSF55729">
    <property type="entry name" value="Acyl-CoA N-acyltransferases (Nat)"/>
    <property type="match status" value="1"/>
</dbReference>
<dbReference type="InterPro" id="IPR000182">
    <property type="entry name" value="GNAT_dom"/>
</dbReference>
<dbReference type="GO" id="GO:0016747">
    <property type="term" value="F:acyltransferase activity, transferring groups other than amino-acyl groups"/>
    <property type="evidence" value="ECO:0007669"/>
    <property type="project" value="InterPro"/>
</dbReference>
<evidence type="ECO:0000256" key="2">
    <source>
        <dbReference type="ARBA" id="ARBA00023315"/>
    </source>
</evidence>
<protein>
    <submittedName>
        <fullName evidence="5">GNAT family N-acetyltransferase</fullName>
    </submittedName>
</protein>
<keyword evidence="6" id="KW-1185">Reference proteome</keyword>
<feature type="domain" description="N-acetyltransferase" evidence="4">
    <location>
        <begin position="55"/>
        <end position="158"/>
    </location>
</feature>
<feature type="region of interest" description="Disordered" evidence="3">
    <location>
        <begin position="25"/>
        <end position="50"/>
    </location>
</feature>
<comment type="caution">
    <text evidence="5">The sequence shown here is derived from an EMBL/GenBank/DDBJ whole genome shotgun (WGS) entry which is preliminary data.</text>
</comment>
<dbReference type="PANTHER" id="PTHR43877">
    <property type="entry name" value="AMINOALKYLPHOSPHONATE N-ACETYLTRANSFERASE-RELATED-RELATED"/>
    <property type="match status" value="1"/>
</dbReference>
<sequence>MQKKIKFNPDDLFCSLVLEPAGAARLGGSGSSGSDVEASSAAREASSSGGAHPGVVGVVEISYVNNKETLALLPPGTQGYCYVASMVVAPAWRRRGGAQALLRAAELAAEAWDEQQAVLHVYQDNDPAVQAYKAAGYEVLHSLNKLFARPRHVMIKRW</sequence>